<dbReference type="Proteomes" id="UP000001542">
    <property type="component" value="Unassembled WGS sequence"/>
</dbReference>
<sequence length="493" mass="53980">MDKSEKDKDEIYRLAGSPPLITILKLMIGPLCSQITSAMYGIINSIWISKYLGDIGMAAVATDIAWEGIARGFGLFLLCAGSTQISALFGKGQFVEAEQVICDILRTALICGMIVPCILLPINKPCSKWYGANKETIESAFQYILPQCAGNCFTCIFLGCCGFLQAEGRTLLVGIIDLVSLGVGMGVLNPLFLGTFKFGVRGPSISTIIADGVPGVTLTILYFCGVFSVKPKLSGLLKPFSGHTYKALVVGSSQLMSQISINLPGIIVRKLIGQSVSSPAEYDLAMGGFNVLCRFNAFTNCIILALCSGYLPPASYAFAAQKIKRYVRLTIHLNWISFVWCAFTMTLSMSIPDQISSLFGSGEGYLKFAREMLIFSNVCTFILFTRLTFQSILQAQQNGIRAMIISLVSNFAAIILFSYVLYLTNKQNASRLMYVYPISYAIGFILGIFMLIQPFKQLKLIAQFTESQKTPDNEEAEEEETYDSVEGDDLAEI</sequence>
<feature type="region of interest" description="Disordered" evidence="8">
    <location>
        <begin position="467"/>
        <end position="493"/>
    </location>
</feature>
<keyword evidence="11" id="KW-1185">Reference proteome</keyword>
<dbReference type="PANTHER" id="PTHR43549:SF2">
    <property type="entry name" value="MULTIDRUG RESISTANCE PROTEIN NORM-RELATED"/>
    <property type="match status" value="1"/>
</dbReference>
<dbReference type="Pfam" id="PF01554">
    <property type="entry name" value="MatE"/>
    <property type="match status" value="2"/>
</dbReference>
<accession>A2EWC7</accession>
<dbReference type="AlphaFoldDB" id="A2EWC7"/>
<evidence type="ECO:0000256" key="5">
    <source>
        <dbReference type="ARBA" id="ARBA00022692"/>
    </source>
</evidence>
<feature type="transmembrane region" description="Helical" evidence="9">
    <location>
        <begin position="205"/>
        <end position="229"/>
    </location>
</feature>
<dbReference type="GO" id="GO:0005886">
    <property type="term" value="C:plasma membrane"/>
    <property type="evidence" value="ECO:0007669"/>
    <property type="project" value="UniProtKB-SubCell"/>
</dbReference>
<keyword evidence="6 9" id="KW-1133">Transmembrane helix</keyword>
<feature type="transmembrane region" description="Helical" evidence="9">
    <location>
        <begin position="372"/>
        <end position="389"/>
    </location>
</feature>
<evidence type="ECO:0000256" key="2">
    <source>
        <dbReference type="ARBA" id="ARBA00010199"/>
    </source>
</evidence>
<dbReference type="InterPro" id="IPR052031">
    <property type="entry name" value="Membrane_Transporter-Flippase"/>
</dbReference>
<dbReference type="EMBL" id="DS113517">
    <property type="protein sequence ID" value="EAY03031.1"/>
    <property type="molecule type" value="Genomic_DNA"/>
</dbReference>
<dbReference type="InterPro" id="IPR002528">
    <property type="entry name" value="MATE_fam"/>
</dbReference>
<protein>
    <recommendedName>
        <fullName evidence="12">MatE family protein</fullName>
    </recommendedName>
</protein>
<dbReference type="InParanoid" id="A2EWC7"/>
<evidence type="ECO:0000256" key="8">
    <source>
        <dbReference type="SAM" id="MobiDB-lite"/>
    </source>
</evidence>
<proteinExistence type="inferred from homology"/>
<feature type="transmembrane region" description="Helical" evidence="9">
    <location>
        <begin position="20"/>
        <end position="48"/>
    </location>
</feature>
<organism evidence="10 11">
    <name type="scientific">Trichomonas vaginalis (strain ATCC PRA-98 / G3)</name>
    <dbReference type="NCBI Taxonomy" id="412133"/>
    <lineage>
        <taxon>Eukaryota</taxon>
        <taxon>Metamonada</taxon>
        <taxon>Parabasalia</taxon>
        <taxon>Trichomonadida</taxon>
        <taxon>Trichomonadidae</taxon>
        <taxon>Trichomonas</taxon>
    </lineage>
</organism>
<dbReference type="CDD" id="cd12082">
    <property type="entry name" value="MATE_like"/>
    <property type="match status" value="1"/>
</dbReference>
<keyword evidence="7 9" id="KW-0472">Membrane</keyword>
<feature type="compositionally biased region" description="Acidic residues" evidence="8">
    <location>
        <begin position="473"/>
        <end position="493"/>
    </location>
</feature>
<dbReference type="SMR" id="A2EWC7"/>
<evidence type="ECO:0000256" key="9">
    <source>
        <dbReference type="SAM" id="Phobius"/>
    </source>
</evidence>
<feature type="transmembrane region" description="Helical" evidence="9">
    <location>
        <begin position="331"/>
        <end position="352"/>
    </location>
</feature>
<evidence type="ECO:0000256" key="1">
    <source>
        <dbReference type="ARBA" id="ARBA00004651"/>
    </source>
</evidence>
<evidence type="ECO:0000256" key="7">
    <source>
        <dbReference type="ARBA" id="ARBA00023136"/>
    </source>
</evidence>
<reference evidence="10" key="1">
    <citation type="submission" date="2006-10" db="EMBL/GenBank/DDBJ databases">
        <authorList>
            <person name="Amadeo P."/>
            <person name="Zhao Q."/>
            <person name="Wortman J."/>
            <person name="Fraser-Liggett C."/>
            <person name="Carlton J."/>
        </authorList>
    </citation>
    <scope>NUCLEOTIDE SEQUENCE</scope>
    <source>
        <strain evidence="10">G3</strain>
    </source>
</reference>
<keyword evidence="4" id="KW-1003">Cell membrane</keyword>
<reference evidence="10" key="2">
    <citation type="journal article" date="2007" name="Science">
        <title>Draft genome sequence of the sexually transmitted pathogen Trichomonas vaginalis.</title>
        <authorList>
            <person name="Carlton J.M."/>
            <person name="Hirt R.P."/>
            <person name="Silva J.C."/>
            <person name="Delcher A.L."/>
            <person name="Schatz M."/>
            <person name="Zhao Q."/>
            <person name="Wortman J.R."/>
            <person name="Bidwell S.L."/>
            <person name="Alsmark U.C.M."/>
            <person name="Besteiro S."/>
            <person name="Sicheritz-Ponten T."/>
            <person name="Noel C.J."/>
            <person name="Dacks J.B."/>
            <person name="Foster P.G."/>
            <person name="Simillion C."/>
            <person name="Van de Peer Y."/>
            <person name="Miranda-Saavedra D."/>
            <person name="Barton G.J."/>
            <person name="Westrop G.D."/>
            <person name="Mueller S."/>
            <person name="Dessi D."/>
            <person name="Fiori P.L."/>
            <person name="Ren Q."/>
            <person name="Paulsen I."/>
            <person name="Zhang H."/>
            <person name="Bastida-Corcuera F.D."/>
            <person name="Simoes-Barbosa A."/>
            <person name="Brown M.T."/>
            <person name="Hayes R.D."/>
            <person name="Mukherjee M."/>
            <person name="Okumura C.Y."/>
            <person name="Schneider R."/>
            <person name="Smith A.J."/>
            <person name="Vanacova S."/>
            <person name="Villalvazo M."/>
            <person name="Haas B.J."/>
            <person name="Pertea M."/>
            <person name="Feldblyum T.V."/>
            <person name="Utterback T.R."/>
            <person name="Shu C.L."/>
            <person name="Osoegawa K."/>
            <person name="de Jong P.J."/>
            <person name="Hrdy I."/>
            <person name="Horvathova L."/>
            <person name="Zubacova Z."/>
            <person name="Dolezal P."/>
            <person name="Malik S.B."/>
            <person name="Logsdon J.M. Jr."/>
            <person name="Henze K."/>
            <person name="Gupta A."/>
            <person name="Wang C.C."/>
            <person name="Dunne R.L."/>
            <person name="Upcroft J.A."/>
            <person name="Upcroft P."/>
            <person name="White O."/>
            <person name="Salzberg S.L."/>
            <person name="Tang P."/>
            <person name="Chiu C.-H."/>
            <person name="Lee Y.-S."/>
            <person name="Embley T.M."/>
            <person name="Coombs G.H."/>
            <person name="Mottram J.C."/>
            <person name="Tachezy J."/>
            <person name="Fraser-Liggett C.M."/>
            <person name="Johnson P.J."/>
        </authorList>
    </citation>
    <scope>NUCLEOTIDE SEQUENCE [LARGE SCALE GENOMIC DNA]</scope>
    <source>
        <strain evidence="10">G3</strain>
    </source>
</reference>
<evidence type="ECO:0008006" key="12">
    <source>
        <dbReference type="Google" id="ProtNLM"/>
    </source>
</evidence>
<feature type="transmembrane region" description="Helical" evidence="9">
    <location>
        <begin position="68"/>
        <end position="89"/>
    </location>
</feature>
<evidence type="ECO:0000256" key="6">
    <source>
        <dbReference type="ARBA" id="ARBA00022989"/>
    </source>
</evidence>
<feature type="transmembrane region" description="Helical" evidence="9">
    <location>
        <begin position="171"/>
        <end position="193"/>
    </location>
</feature>
<dbReference type="PANTHER" id="PTHR43549">
    <property type="entry name" value="MULTIDRUG RESISTANCE PROTEIN YPNP-RELATED"/>
    <property type="match status" value="1"/>
</dbReference>
<name>A2EWC7_TRIV3</name>
<keyword evidence="5 9" id="KW-0812">Transmembrane</keyword>
<comment type="subcellular location">
    <subcellularLocation>
        <location evidence="1">Cell membrane</location>
        <topology evidence="1">Multi-pass membrane protein</topology>
    </subcellularLocation>
</comment>
<dbReference type="VEuPathDB" id="TrichDB:TVAG_143310"/>
<feature type="transmembrane region" description="Helical" evidence="9">
    <location>
        <begin position="401"/>
        <end position="422"/>
    </location>
</feature>
<keyword evidence="3" id="KW-0813">Transport</keyword>
<feature type="transmembrane region" description="Helical" evidence="9">
    <location>
        <begin position="143"/>
        <end position="164"/>
    </location>
</feature>
<comment type="similarity">
    <text evidence="2">Belongs to the multi antimicrobial extrusion (MATE) (TC 2.A.66.1) family.</text>
</comment>
<dbReference type="GO" id="GO:0015297">
    <property type="term" value="F:antiporter activity"/>
    <property type="evidence" value="ECO:0007669"/>
    <property type="project" value="InterPro"/>
</dbReference>
<feature type="transmembrane region" description="Helical" evidence="9">
    <location>
        <begin position="434"/>
        <end position="452"/>
    </location>
</feature>
<evidence type="ECO:0000256" key="4">
    <source>
        <dbReference type="ARBA" id="ARBA00022475"/>
    </source>
</evidence>
<dbReference type="GO" id="GO:0042910">
    <property type="term" value="F:xenobiotic transmembrane transporter activity"/>
    <property type="evidence" value="ECO:0007669"/>
    <property type="project" value="InterPro"/>
</dbReference>
<evidence type="ECO:0000256" key="3">
    <source>
        <dbReference type="ARBA" id="ARBA00022448"/>
    </source>
</evidence>
<gene>
    <name evidence="10" type="ORF">TVAG_143310</name>
</gene>
<evidence type="ECO:0000313" key="11">
    <source>
        <dbReference type="Proteomes" id="UP000001542"/>
    </source>
</evidence>
<dbReference type="VEuPathDB" id="TrichDB:TVAGG3_0353340"/>
<evidence type="ECO:0000313" key="10">
    <source>
        <dbReference type="EMBL" id="EAY03031.1"/>
    </source>
</evidence>
<feature type="transmembrane region" description="Helical" evidence="9">
    <location>
        <begin position="101"/>
        <end position="123"/>
    </location>
</feature>
<dbReference type="OrthoDB" id="10409819at2759"/>